<comment type="caution">
    <text evidence="2">The sequence shown here is derived from an EMBL/GenBank/DDBJ whole genome shotgun (WGS) entry which is preliminary data.</text>
</comment>
<dbReference type="InterPro" id="IPR013424">
    <property type="entry name" value="Ice-binding_C"/>
</dbReference>
<proteinExistence type="predicted"/>
<feature type="domain" description="Ice-binding protein C-terminal" evidence="1">
    <location>
        <begin position="174"/>
        <end position="198"/>
    </location>
</feature>
<accession>A0ABT5FA92</accession>
<dbReference type="Proteomes" id="UP001528411">
    <property type="component" value="Unassembled WGS sequence"/>
</dbReference>
<dbReference type="Pfam" id="PF07589">
    <property type="entry name" value="PEP-CTERM"/>
    <property type="match status" value="1"/>
</dbReference>
<name>A0ABT5FA92_9GAMM</name>
<reference evidence="2 3" key="1">
    <citation type="submission" date="2023-01" db="EMBL/GenBank/DDBJ databases">
        <title>Psychrosphaera sp. nov., isolated from marine algae.</title>
        <authorList>
            <person name="Bayburt H."/>
            <person name="Choi B.J."/>
            <person name="Kim J.M."/>
            <person name="Choi D.G."/>
            <person name="Jeon C.O."/>
        </authorList>
    </citation>
    <scope>NUCLEOTIDE SEQUENCE [LARGE SCALE GENOMIC DNA]</scope>
    <source>
        <strain evidence="2 3">G1-22</strain>
    </source>
</reference>
<evidence type="ECO:0000259" key="1">
    <source>
        <dbReference type="Pfam" id="PF07589"/>
    </source>
</evidence>
<gene>
    <name evidence="2" type="ORF">PN838_06370</name>
</gene>
<keyword evidence="3" id="KW-1185">Reference proteome</keyword>
<evidence type="ECO:0000313" key="2">
    <source>
        <dbReference type="EMBL" id="MDC2888449.1"/>
    </source>
</evidence>
<evidence type="ECO:0000313" key="3">
    <source>
        <dbReference type="Proteomes" id="UP001528411"/>
    </source>
</evidence>
<protein>
    <submittedName>
        <fullName evidence="2">PEP-CTERM sorting domain-containing protein</fullName>
    </submittedName>
</protein>
<dbReference type="NCBIfam" id="TIGR02595">
    <property type="entry name" value="PEP_CTERM"/>
    <property type="match status" value="1"/>
</dbReference>
<sequence>MKINKIGHLFRIFALVSGLGFMHNAYAGLIIPDSATVESGTAWNTGGGVGQLVDGYTTAGSRWFGFRPLSGNQDDRVRLTLDDNYDLSSVSIWNNGGGIDGDSEGLKDFQLTFLDENLFSLNSYSGSLLDLQSIQTQAISATNVSFIDLTFKTSHGANYAIIAEIQFEGVTTADVPEPSTLAIFALGLIGLASRKLRKSQ</sequence>
<dbReference type="RefSeq" id="WP_272180066.1">
    <property type="nucleotide sequence ID" value="NZ_JAQOMS010000002.1"/>
</dbReference>
<dbReference type="Gene3D" id="2.60.120.260">
    <property type="entry name" value="Galactose-binding domain-like"/>
    <property type="match status" value="1"/>
</dbReference>
<dbReference type="EMBL" id="JAQOMS010000002">
    <property type="protein sequence ID" value="MDC2888449.1"/>
    <property type="molecule type" value="Genomic_DNA"/>
</dbReference>
<organism evidence="2 3">
    <name type="scientific">Psychrosphaera algicola</name>
    <dbReference type="NCBI Taxonomy" id="3023714"/>
    <lineage>
        <taxon>Bacteria</taxon>
        <taxon>Pseudomonadati</taxon>
        <taxon>Pseudomonadota</taxon>
        <taxon>Gammaproteobacteria</taxon>
        <taxon>Alteromonadales</taxon>
        <taxon>Pseudoalteromonadaceae</taxon>
        <taxon>Psychrosphaera</taxon>
    </lineage>
</organism>